<dbReference type="InterPro" id="IPR036264">
    <property type="entry name" value="Bact_exopeptidase_dim_dom"/>
</dbReference>
<dbReference type="Pfam" id="PF07687">
    <property type="entry name" value="M20_dimer"/>
    <property type="match status" value="1"/>
</dbReference>
<dbReference type="InterPro" id="IPR002933">
    <property type="entry name" value="Peptidase_M20"/>
</dbReference>
<dbReference type="GO" id="GO:0006526">
    <property type="term" value="P:L-arginine biosynthetic process"/>
    <property type="evidence" value="ECO:0007669"/>
    <property type="project" value="TreeGrafter"/>
</dbReference>
<dbReference type="Gene3D" id="3.40.630.10">
    <property type="entry name" value="Zn peptidases"/>
    <property type="match status" value="1"/>
</dbReference>
<organism evidence="7 8">
    <name type="scientific">Candidatus Kapaibacterium thiocyanatum</name>
    <dbReference type="NCBI Taxonomy" id="1895771"/>
    <lineage>
        <taxon>Bacteria</taxon>
        <taxon>Pseudomonadati</taxon>
        <taxon>Candidatus Kapaibacteriota</taxon>
        <taxon>Candidatus Kapaibacteriia</taxon>
        <taxon>Candidatus Kapaibacteriales</taxon>
        <taxon>Candidatus Kapaibacteriaceae</taxon>
        <taxon>Candidatus Kapaibacterium</taxon>
    </lineage>
</organism>
<dbReference type="Proteomes" id="UP000184233">
    <property type="component" value="Unassembled WGS sequence"/>
</dbReference>
<accession>A0A1M3KWD6</accession>
<dbReference type="AlphaFoldDB" id="A0A1M3KWD6"/>
<dbReference type="InterPro" id="IPR001261">
    <property type="entry name" value="ArgE/DapE_CS"/>
</dbReference>
<dbReference type="InterPro" id="IPR050072">
    <property type="entry name" value="Peptidase_M20A"/>
</dbReference>
<evidence type="ECO:0000256" key="2">
    <source>
        <dbReference type="ARBA" id="ARBA00022723"/>
    </source>
</evidence>
<proteinExistence type="predicted"/>
<protein>
    <submittedName>
        <fullName evidence="7">Acetylornithine deacetylase</fullName>
    </submittedName>
</protein>
<evidence type="ECO:0000313" key="7">
    <source>
        <dbReference type="EMBL" id="OJX56718.1"/>
    </source>
</evidence>
<comment type="caution">
    <text evidence="7">The sequence shown here is derived from an EMBL/GenBank/DDBJ whole genome shotgun (WGS) entry which is preliminary data.</text>
</comment>
<dbReference type="EMBL" id="MKVH01000024">
    <property type="protein sequence ID" value="OJX56718.1"/>
    <property type="molecule type" value="Genomic_DNA"/>
</dbReference>
<reference evidence="7 8" key="1">
    <citation type="submission" date="2016-09" db="EMBL/GenBank/DDBJ databases">
        <title>Genome-resolved meta-omics ties microbial dynamics to process performance in biotechnology for thiocyanate degradation.</title>
        <authorList>
            <person name="Kantor R.S."/>
            <person name="Huddy R.J."/>
            <person name="Iyer R."/>
            <person name="Thomas B.C."/>
            <person name="Brown C.T."/>
            <person name="Anantharaman K."/>
            <person name="Tringe S."/>
            <person name="Hettich R.L."/>
            <person name="Harrison S.T."/>
            <person name="Banfield J.F."/>
        </authorList>
    </citation>
    <scope>NUCLEOTIDE SEQUENCE [LARGE SCALE GENOMIC DNA]</scope>
    <source>
        <strain evidence="7">59-99</strain>
    </source>
</reference>
<feature type="domain" description="Peptidase M20 dimerisation" evidence="6">
    <location>
        <begin position="171"/>
        <end position="269"/>
    </location>
</feature>
<dbReference type="GO" id="GO:0046872">
    <property type="term" value="F:metal ion binding"/>
    <property type="evidence" value="ECO:0007669"/>
    <property type="project" value="UniProtKB-KW"/>
</dbReference>
<evidence type="ECO:0000256" key="1">
    <source>
        <dbReference type="ARBA" id="ARBA00001947"/>
    </source>
</evidence>
<evidence type="ECO:0000313" key="8">
    <source>
        <dbReference type="Proteomes" id="UP000184233"/>
    </source>
</evidence>
<evidence type="ECO:0000259" key="6">
    <source>
        <dbReference type="Pfam" id="PF07687"/>
    </source>
</evidence>
<keyword evidence="3" id="KW-0378">Hydrolase</keyword>
<dbReference type="InterPro" id="IPR011650">
    <property type="entry name" value="Peptidase_M20_dimer"/>
</dbReference>
<gene>
    <name evidence="7" type="ORF">BGO89_09265</name>
</gene>
<comment type="cofactor">
    <cofactor evidence="1">
        <name>Zn(2+)</name>
        <dbReference type="ChEBI" id="CHEBI:29105"/>
    </cofactor>
</comment>
<dbReference type="PROSITE" id="PS00758">
    <property type="entry name" value="ARGE_DAPE_CPG2_1"/>
    <property type="match status" value="1"/>
</dbReference>
<dbReference type="STRING" id="1895771.BGO89_09265"/>
<dbReference type="Gene3D" id="3.30.70.360">
    <property type="match status" value="1"/>
</dbReference>
<dbReference type="SUPFAM" id="SSF53187">
    <property type="entry name" value="Zn-dependent exopeptidases"/>
    <property type="match status" value="1"/>
</dbReference>
<dbReference type="GO" id="GO:0008777">
    <property type="term" value="F:acetylornithine deacetylase activity"/>
    <property type="evidence" value="ECO:0007669"/>
    <property type="project" value="TreeGrafter"/>
</dbReference>
<evidence type="ECO:0000256" key="4">
    <source>
        <dbReference type="ARBA" id="ARBA00022833"/>
    </source>
</evidence>
<name>A0A1M3KWD6_9BACT</name>
<evidence type="ECO:0000256" key="5">
    <source>
        <dbReference type="ARBA" id="ARBA00023285"/>
    </source>
</evidence>
<dbReference type="PANTHER" id="PTHR43808:SF31">
    <property type="entry name" value="N-ACETYL-L-CITRULLINE DEACETYLASE"/>
    <property type="match status" value="1"/>
</dbReference>
<sequence>MMQQRYDEALALLKRLVSTQSYSRQEGDTAVIVADWLQERGAEPERYGNNVVAWHRSSIPGAPVLLLNSHHDTVRPGNGWLTDPFDPVVHDGRLTGLGSNDAGGSLVVLLAAFIALLDHTDLPYTICMAATSEEEISGSDGMAMLVRQWMTDGVDIAVAIVGEPTGMNMAIAEKGLVVLDCTARGRTGHAARDEGENAIYVAMRDIEWFRTFTFDRVSPMLGPVKMTVTQIEAGSQHNVVPDECRFVVDVRTTDAYVNGEIVDIIRDHVRCDVVPRSLRLQPSSIVETHPLVLAGKRIGMTTYGSPTLSDQSLLPPGVPSLKIGPGDSARSHTPNEYLHLDELRHGVDVMIRWIELFMETT</sequence>
<dbReference type="SUPFAM" id="SSF55031">
    <property type="entry name" value="Bacterial exopeptidase dimerisation domain"/>
    <property type="match status" value="1"/>
</dbReference>
<keyword evidence="5" id="KW-0170">Cobalt</keyword>
<dbReference type="PANTHER" id="PTHR43808">
    <property type="entry name" value="ACETYLORNITHINE DEACETYLASE"/>
    <property type="match status" value="1"/>
</dbReference>
<dbReference type="Pfam" id="PF01546">
    <property type="entry name" value="Peptidase_M20"/>
    <property type="match status" value="1"/>
</dbReference>
<keyword evidence="4" id="KW-0862">Zinc</keyword>
<evidence type="ECO:0000256" key="3">
    <source>
        <dbReference type="ARBA" id="ARBA00022801"/>
    </source>
</evidence>
<keyword evidence="2" id="KW-0479">Metal-binding</keyword>